<keyword evidence="4" id="KW-1185">Reference proteome</keyword>
<gene>
    <name evidence="3" type="primary">gtpA</name>
    <name evidence="3" type="ORF">DBV05_g7534</name>
</gene>
<comment type="caution">
    <text evidence="3">The sequence shown here is derived from an EMBL/GenBank/DDBJ whole genome shotgun (WGS) entry which is preliminary data.</text>
</comment>
<sequence length="461" mass="50384">MSTDSTLVDEDDLFEQERNILRFIGAEPLAPNSIFIILLGNTGTGKSRFASSCSGKPLKIGHGLKSCTEDISIVSLKLHQSTVYLIDTPGFDDTSRPDIATLRTISTYLALSHANSVALSAVLILHRISDTRVSGSSARSIALLKALCGRRAYPATALVTTMWSRGADDHDHDAQQVAREKELHSDAAFFADLVAAGAQTFRHDEFPAQQQDEDEEERDAARAILSSVVENVRGKQQQQQQQQPRLITLAIQRELATPPTHHLATSVPLLATAAGAVLAAHLDRVEASLARERASLADDDDDDDAETMRALVGDNRQRVRACRAQRDALRRGVMELDDAERARLLGRVDDIDVTAAAAADARLEARLAACRRRIRDIEEATTTATAAAASPGWPGEGNGGDGGRGRVGRTAVAGGVMVDENTHQVFLLHQKIQELEQQKRLKKHYRRKARDAHWQQQVWDA</sequence>
<proteinExistence type="predicted"/>
<dbReference type="AlphaFoldDB" id="A0A5N5D830"/>
<dbReference type="OrthoDB" id="8954335at2759"/>
<protein>
    <submittedName>
        <fullName evidence="3">GTP-binding protein A</fullName>
    </submittedName>
</protein>
<evidence type="ECO:0000256" key="1">
    <source>
        <dbReference type="SAM" id="MobiDB-lite"/>
    </source>
</evidence>
<dbReference type="Proteomes" id="UP000325902">
    <property type="component" value="Unassembled WGS sequence"/>
</dbReference>
<feature type="domain" description="G" evidence="2">
    <location>
        <begin position="36"/>
        <end position="110"/>
    </location>
</feature>
<dbReference type="EMBL" id="VCHE01000052">
    <property type="protein sequence ID" value="KAB2573859.1"/>
    <property type="molecule type" value="Genomic_DNA"/>
</dbReference>
<name>A0A5N5D830_9PEZI</name>
<evidence type="ECO:0000313" key="3">
    <source>
        <dbReference type="EMBL" id="KAB2573859.1"/>
    </source>
</evidence>
<evidence type="ECO:0000313" key="4">
    <source>
        <dbReference type="Proteomes" id="UP000325902"/>
    </source>
</evidence>
<dbReference type="Pfam" id="PF01926">
    <property type="entry name" value="MMR_HSR1"/>
    <property type="match status" value="1"/>
</dbReference>
<accession>A0A5N5D830</accession>
<organism evidence="3 4">
    <name type="scientific">Lasiodiplodia theobromae</name>
    <dbReference type="NCBI Taxonomy" id="45133"/>
    <lineage>
        <taxon>Eukaryota</taxon>
        <taxon>Fungi</taxon>
        <taxon>Dikarya</taxon>
        <taxon>Ascomycota</taxon>
        <taxon>Pezizomycotina</taxon>
        <taxon>Dothideomycetes</taxon>
        <taxon>Dothideomycetes incertae sedis</taxon>
        <taxon>Botryosphaeriales</taxon>
        <taxon>Botryosphaeriaceae</taxon>
        <taxon>Lasiodiplodia</taxon>
    </lineage>
</organism>
<evidence type="ECO:0000259" key="2">
    <source>
        <dbReference type="Pfam" id="PF01926"/>
    </source>
</evidence>
<dbReference type="InterPro" id="IPR006073">
    <property type="entry name" value="GTP-bd"/>
</dbReference>
<reference evidence="3 4" key="1">
    <citation type="journal article" date="2019" name="Sci. Rep.">
        <title>A multi-omics analysis of the grapevine pathogen Lasiodiplodia theobromae reveals that temperature affects the expression of virulence- and pathogenicity-related genes.</title>
        <authorList>
            <person name="Felix C."/>
            <person name="Meneses R."/>
            <person name="Goncalves M.F.M."/>
            <person name="Tilleman L."/>
            <person name="Duarte A.S."/>
            <person name="Jorrin-Novo J.V."/>
            <person name="Van de Peer Y."/>
            <person name="Deforce D."/>
            <person name="Van Nieuwerburgh F."/>
            <person name="Esteves A.C."/>
            <person name="Alves A."/>
        </authorList>
    </citation>
    <scope>NUCLEOTIDE SEQUENCE [LARGE SCALE GENOMIC DNA]</scope>
    <source>
        <strain evidence="3 4">LA-SOL3</strain>
    </source>
</reference>
<dbReference type="GO" id="GO:0005525">
    <property type="term" value="F:GTP binding"/>
    <property type="evidence" value="ECO:0007669"/>
    <property type="project" value="InterPro"/>
</dbReference>
<dbReference type="InterPro" id="IPR027417">
    <property type="entry name" value="P-loop_NTPase"/>
</dbReference>
<dbReference type="CDD" id="cd00882">
    <property type="entry name" value="Ras_like_GTPase"/>
    <property type="match status" value="1"/>
</dbReference>
<feature type="region of interest" description="Disordered" evidence="1">
    <location>
        <begin position="383"/>
        <end position="405"/>
    </location>
</feature>
<feature type="compositionally biased region" description="Low complexity" evidence="1">
    <location>
        <begin position="383"/>
        <end position="393"/>
    </location>
</feature>
<dbReference type="Gene3D" id="3.40.50.300">
    <property type="entry name" value="P-loop containing nucleotide triphosphate hydrolases"/>
    <property type="match status" value="1"/>
</dbReference>
<dbReference type="SUPFAM" id="SSF52540">
    <property type="entry name" value="P-loop containing nucleoside triphosphate hydrolases"/>
    <property type="match status" value="1"/>
</dbReference>